<keyword evidence="4" id="KW-1185">Reference proteome</keyword>
<dbReference type="EMBL" id="CP037421">
    <property type="protein sequence ID" value="QDT26404.1"/>
    <property type="molecule type" value="Genomic_DNA"/>
</dbReference>
<dbReference type="Pfam" id="PF04773">
    <property type="entry name" value="FecR"/>
    <property type="match status" value="1"/>
</dbReference>
<feature type="domain" description="FecR protein" evidence="2">
    <location>
        <begin position="173"/>
        <end position="255"/>
    </location>
</feature>
<keyword evidence="1" id="KW-0472">Membrane</keyword>
<dbReference type="Gene3D" id="2.60.120.1440">
    <property type="match status" value="1"/>
</dbReference>
<evidence type="ECO:0000259" key="2">
    <source>
        <dbReference type="Pfam" id="PF04773"/>
    </source>
</evidence>
<protein>
    <submittedName>
        <fullName evidence="3">FecR protein</fullName>
    </submittedName>
</protein>
<dbReference type="Proteomes" id="UP000315647">
    <property type="component" value="Chromosome"/>
</dbReference>
<keyword evidence="1" id="KW-1133">Transmembrane helix</keyword>
<gene>
    <name evidence="3" type="ORF">Enr10x_17050</name>
</gene>
<dbReference type="PANTHER" id="PTHR30273:SF2">
    <property type="entry name" value="PROTEIN FECR"/>
    <property type="match status" value="1"/>
</dbReference>
<sequence length="546" mass="59436">MPDKDQRDAAEFQRLLHRLADGSLDQTETEQLESLLLDQPVRQTQYLELMCLDASLMELGEISRSVPDYNISHPQEKKSVPWGVWVLTVCAVACLVVAAVLFVSTGNERQQVVQQEAPAALEETNQIANKQPPQEQFSQATLIAGHRAVFRGTHYPTLTGSRLRFAENYMLQDGMVKIRFASGAEVILKAPALFQVAQEEELVVNLGKCSVYAPEGAEGFKVSTPTSNVVDLGTRFSVTVAEDGASNVSVVDGEAEVSSLSDPRKKRLIKGETAYVGTDLNVIDGDRDQSSQDYIDAIPDHLITYEAVPDEQGRAKSLASVSVQRAGVQRIYQADDFILPVVNHYRPGSHAFGVVPAEAPAEELNRFGPMNLLFASGFINPGGEKAVHQGEFQLGRNGTPGMNLVFEQPVVNGPGPDLIIFDAQSIAHSLEGDVFHLYPQTDHPTARPMTVRKYDIDGHSEQAQIMTGCRLTQLSPDFADDGAPLPIVARSQLVHQVPSRLFAVGIDLDDMQIPPGGSITGLFLQDAQDDADRIDPVVIVGLPPVK</sequence>
<reference evidence="3 4" key="1">
    <citation type="submission" date="2019-03" db="EMBL/GenBank/DDBJ databases">
        <title>Deep-cultivation of Planctomycetes and their phenomic and genomic characterization uncovers novel biology.</title>
        <authorList>
            <person name="Wiegand S."/>
            <person name="Jogler M."/>
            <person name="Boedeker C."/>
            <person name="Pinto D."/>
            <person name="Vollmers J."/>
            <person name="Rivas-Marin E."/>
            <person name="Kohn T."/>
            <person name="Peeters S.H."/>
            <person name="Heuer A."/>
            <person name="Rast P."/>
            <person name="Oberbeckmann S."/>
            <person name="Bunk B."/>
            <person name="Jeske O."/>
            <person name="Meyerdierks A."/>
            <person name="Storesund J.E."/>
            <person name="Kallscheuer N."/>
            <person name="Luecker S."/>
            <person name="Lage O.M."/>
            <person name="Pohl T."/>
            <person name="Merkel B.J."/>
            <person name="Hornburger P."/>
            <person name="Mueller R.-W."/>
            <person name="Bruemmer F."/>
            <person name="Labrenz M."/>
            <person name="Spormann A.M."/>
            <person name="Op den Camp H."/>
            <person name="Overmann J."/>
            <person name="Amann R."/>
            <person name="Jetten M.S.M."/>
            <person name="Mascher T."/>
            <person name="Medema M.H."/>
            <person name="Devos D.P."/>
            <person name="Kaster A.-K."/>
            <person name="Ovreas L."/>
            <person name="Rohde M."/>
            <person name="Galperin M.Y."/>
            <person name="Jogler C."/>
        </authorList>
    </citation>
    <scope>NUCLEOTIDE SEQUENCE [LARGE SCALE GENOMIC DNA]</scope>
    <source>
        <strain evidence="3 4">Enr10</strain>
    </source>
</reference>
<feature type="transmembrane region" description="Helical" evidence="1">
    <location>
        <begin position="82"/>
        <end position="103"/>
    </location>
</feature>
<dbReference type="AlphaFoldDB" id="A0A517Q459"/>
<name>A0A517Q459_9PLAN</name>
<accession>A0A517Q459</accession>
<dbReference type="InterPro" id="IPR006860">
    <property type="entry name" value="FecR"/>
</dbReference>
<dbReference type="GO" id="GO:0016989">
    <property type="term" value="F:sigma factor antagonist activity"/>
    <property type="evidence" value="ECO:0007669"/>
    <property type="project" value="TreeGrafter"/>
</dbReference>
<proteinExistence type="predicted"/>
<evidence type="ECO:0000313" key="3">
    <source>
        <dbReference type="EMBL" id="QDT26404.1"/>
    </source>
</evidence>
<evidence type="ECO:0000256" key="1">
    <source>
        <dbReference type="SAM" id="Phobius"/>
    </source>
</evidence>
<keyword evidence="1" id="KW-0812">Transmembrane</keyword>
<dbReference type="PANTHER" id="PTHR30273">
    <property type="entry name" value="PERIPLASMIC SIGNAL SENSOR AND SIGMA FACTOR ACTIVATOR FECR-RELATED"/>
    <property type="match status" value="1"/>
</dbReference>
<dbReference type="InterPro" id="IPR012373">
    <property type="entry name" value="Ferrdict_sens_TM"/>
</dbReference>
<organism evidence="3 4">
    <name type="scientific">Gimesia panareensis</name>
    <dbReference type="NCBI Taxonomy" id="2527978"/>
    <lineage>
        <taxon>Bacteria</taxon>
        <taxon>Pseudomonadati</taxon>
        <taxon>Planctomycetota</taxon>
        <taxon>Planctomycetia</taxon>
        <taxon>Planctomycetales</taxon>
        <taxon>Planctomycetaceae</taxon>
        <taxon>Gimesia</taxon>
    </lineage>
</organism>
<dbReference type="RefSeq" id="WP_145448727.1">
    <property type="nucleotide sequence ID" value="NZ_CP037421.1"/>
</dbReference>
<evidence type="ECO:0000313" key="4">
    <source>
        <dbReference type="Proteomes" id="UP000315647"/>
    </source>
</evidence>